<dbReference type="Proteomes" id="UP000785679">
    <property type="component" value="Unassembled WGS sequence"/>
</dbReference>
<evidence type="ECO:0000313" key="2">
    <source>
        <dbReference type="EMBL" id="TNV82844.1"/>
    </source>
</evidence>
<proteinExistence type="predicted"/>
<name>A0A8J8NY91_HALGN</name>
<protein>
    <submittedName>
        <fullName evidence="2">Uncharacterized protein</fullName>
    </submittedName>
</protein>
<organism evidence="2 3">
    <name type="scientific">Halteria grandinella</name>
    <dbReference type="NCBI Taxonomy" id="5974"/>
    <lineage>
        <taxon>Eukaryota</taxon>
        <taxon>Sar</taxon>
        <taxon>Alveolata</taxon>
        <taxon>Ciliophora</taxon>
        <taxon>Intramacronucleata</taxon>
        <taxon>Spirotrichea</taxon>
        <taxon>Stichotrichia</taxon>
        <taxon>Sporadotrichida</taxon>
        <taxon>Halteriidae</taxon>
        <taxon>Halteria</taxon>
    </lineage>
</organism>
<gene>
    <name evidence="2" type="ORF">FGO68_gene10801</name>
</gene>
<dbReference type="AlphaFoldDB" id="A0A8J8NY91"/>
<evidence type="ECO:0000313" key="3">
    <source>
        <dbReference type="Proteomes" id="UP000785679"/>
    </source>
</evidence>
<keyword evidence="3" id="KW-1185">Reference proteome</keyword>
<accession>A0A8J8NY91</accession>
<keyword evidence="1" id="KW-1133">Transmembrane helix</keyword>
<comment type="caution">
    <text evidence="2">The sequence shown here is derived from an EMBL/GenBank/DDBJ whole genome shotgun (WGS) entry which is preliminary data.</text>
</comment>
<evidence type="ECO:0000256" key="1">
    <source>
        <dbReference type="SAM" id="Phobius"/>
    </source>
</evidence>
<keyword evidence="1" id="KW-0812">Transmembrane</keyword>
<dbReference type="EMBL" id="RRYP01004457">
    <property type="protein sequence ID" value="TNV82844.1"/>
    <property type="molecule type" value="Genomic_DNA"/>
</dbReference>
<keyword evidence="1" id="KW-0472">Membrane</keyword>
<sequence>MKQVEVGLFYLKQLSRQLFLVELIVNSLVLFPEQLCSLSTLYHLFTYFSKHSLIFISLILQIFIISFQLLYFRLGTTCLVSECFNLVLQTPNNCISHFQIL</sequence>
<feature type="transmembrane region" description="Helical" evidence="1">
    <location>
        <begin position="51"/>
        <end position="72"/>
    </location>
</feature>
<reference evidence="2" key="1">
    <citation type="submission" date="2019-06" db="EMBL/GenBank/DDBJ databases">
        <authorList>
            <person name="Zheng W."/>
        </authorList>
    </citation>
    <scope>NUCLEOTIDE SEQUENCE</scope>
    <source>
        <strain evidence="2">QDHG01</strain>
    </source>
</reference>